<dbReference type="SMART" id="SM00369">
    <property type="entry name" value="LRR_TYP"/>
    <property type="match status" value="7"/>
</dbReference>
<keyword evidence="10" id="KW-0675">Receptor</keyword>
<evidence type="ECO:0000256" key="6">
    <source>
        <dbReference type="ARBA" id="ARBA00022729"/>
    </source>
</evidence>
<name>A0ABM0XIS9_CAMSA</name>
<reference evidence="16" key="1">
    <citation type="journal article" date="2014" name="Nat. Commun.">
        <title>The emerging biofuel crop Camelina sativa retains a highly undifferentiated hexaploid genome structure.</title>
        <authorList>
            <person name="Kagale S."/>
            <person name="Koh C."/>
            <person name="Nixon J."/>
            <person name="Bollina V."/>
            <person name="Clarke W.E."/>
            <person name="Tuteja R."/>
            <person name="Spillane C."/>
            <person name="Robinson S.J."/>
            <person name="Links M.G."/>
            <person name="Clarke C."/>
            <person name="Higgins E.E."/>
            <person name="Huebert T."/>
            <person name="Sharpe A.G."/>
            <person name="Parkin I.A."/>
        </authorList>
    </citation>
    <scope>NUCLEOTIDE SEQUENCE [LARGE SCALE GENOMIC DNA]</scope>
    <source>
        <strain evidence="16">cv. DH55</strain>
    </source>
</reference>
<evidence type="ECO:0000256" key="11">
    <source>
        <dbReference type="ARBA" id="ARBA00023180"/>
    </source>
</evidence>
<dbReference type="Pfam" id="PF13516">
    <property type="entry name" value="LRR_6"/>
    <property type="match status" value="1"/>
</dbReference>
<keyword evidence="3" id="KW-1003">Cell membrane</keyword>
<keyword evidence="5 12" id="KW-0812">Transmembrane</keyword>
<evidence type="ECO:0000256" key="12">
    <source>
        <dbReference type="SAM" id="Phobius"/>
    </source>
</evidence>
<dbReference type="PANTHER" id="PTHR48061:SF46">
    <property type="entry name" value="LEUCINE-RICH REPEAT-CONTAINING N-TERMINAL PLANT-TYPE DOMAIN-CONTAINING PROTEIN"/>
    <property type="match status" value="1"/>
</dbReference>
<keyword evidence="16" id="KW-1185">Reference proteome</keyword>
<evidence type="ECO:0000259" key="14">
    <source>
        <dbReference type="Pfam" id="PF08263"/>
    </source>
</evidence>
<evidence type="ECO:0000256" key="3">
    <source>
        <dbReference type="ARBA" id="ARBA00022475"/>
    </source>
</evidence>
<comment type="subcellular location">
    <subcellularLocation>
        <location evidence="1">Cell membrane</location>
        <topology evidence="1">Single-pass type I membrane protein</topology>
    </subcellularLocation>
</comment>
<sequence>MKGLCNSTSIIPITLCFIFLFIYHFEDVFAAPPTTRHFLCRPEQRDALLQFKNEFEIGEPNPICMVYRIEPHRKTESWANNSDCCSWTGITCNAKSGEVVELDLRCSFLHGRFHSNSSLQNLSNLIALRLSGNNFSGRIPSSIGNLFHLTSLDLSYNQFSGQIPSWIGNLTQLTYLDLEGNQFSGQIPDSIGNLSHLTSLDFWGNNLVGEIPSSFGNLNQLTSLDVGINMLSGSFPIVLLNLTGLSDLDISNNQFSGALPPNITSLSNLRNFVANGNAFTGTIPSSLFTIPSLTYIYLRGNQFNGTLEFGNISSSPSNLEELHIGHNNFKGPIPRSISRFVNLSSLGLSHFDTQGRPIDFSIFSPLKSLEVLYLSYLNTTTTIDLNDILSYSKSLSYLDLSGNHVSTTNKSSVSYPPSQEIFSLSLSSCGIIEFPELLRTQHGMTQLDISNNKIEGQVPAWLWLLPKLEYVNLSNNTFIGFQRSKKKQGLSSFRKPSMRHLLGSNNKFKGKIPSFICDLQSLNTLDLSENNLNGSIPLCMGNLKSNLSDLNLRQNNLSGGLPEQIFESLRSLDIGHNQLVGKLPRSLNRFSTLEVLNVESNRINDTFPFWLGSLQKLQVLVLRSNAFHGPIHQASFPQLRIIDISHNHFAGTLPSEYFVRWSAMSSLGTDEGRSNDNYMGDKLGYYHDSMVLMNKGVELELVRILQIYTTIDFSGNKFEGKIPKSIGLLKELHVLNLSNNAFTGRIPSSMANLTALESLDVSQNKLSGEIPQELGKLSFLAYMNFSHNQLVGLVPGGNQFRTQPCSSFEDNLALFGPSLYNDCIDIRTPTLEQNEEDAEVISWIAAGIGFIPGIVYGLTISYILDSYKPQWFMNPFGRNNRRRRSTIAH</sequence>
<evidence type="ECO:0000256" key="1">
    <source>
        <dbReference type="ARBA" id="ARBA00004251"/>
    </source>
</evidence>
<dbReference type="InterPro" id="IPR013210">
    <property type="entry name" value="LRR_N_plant-typ"/>
</dbReference>
<keyword evidence="11" id="KW-0325">Glycoprotein</keyword>
<evidence type="ECO:0000256" key="10">
    <source>
        <dbReference type="ARBA" id="ARBA00023170"/>
    </source>
</evidence>
<feature type="chain" id="PRO_5045860873" evidence="13">
    <location>
        <begin position="31"/>
        <end position="889"/>
    </location>
</feature>
<dbReference type="RefSeq" id="XP_010486594.1">
    <property type="nucleotide sequence ID" value="XM_010488292.2"/>
</dbReference>
<dbReference type="InterPro" id="IPR001611">
    <property type="entry name" value="Leu-rich_rpt"/>
</dbReference>
<evidence type="ECO:0000256" key="8">
    <source>
        <dbReference type="ARBA" id="ARBA00022989"/>
    </source>
</evidence>
<evidence type="ECO:0000256" key="5">
    <source>
        <dbReference type="ARBA" id="ARBA00022692"/>
    </source>
</evidence>
<dbReference type="InterPro" id="IPR032675">
    <property type="entry name" value="LRR_dom_sf"/>
</dbReference>
<proteinExistence type="inferred from homology"/>
<dbReference type="Pfam" id="PF23598">
    <property type="entry name" value="LRR_14"/>
    <property type="match status" value="1"/>
</dbReference>
<evidence type="ECO:0000256" key="4">
    <source>
        <dbReference type="ARBA" id="ARBA00022614"/>
    </source>
</evidence>
<keyword evidence="9 12" id="KW-0472">Membrane</keyword>
<evidence type="ECO:0000256" key="2">
    <source>
        <dbReference type="ARBA" id="ARBA00009592"/>
    </source>
</evidence>
<accession>A0ABM0XIS9</accession>
<feature type="domain" description="Leucine-rich repeat-containing N-terminal plant-type" evidence="14">
    <location>
        <begin position="42"/>
        <end position="93"/>
    </location>
</feature>
<feature type="domain" description="Disease resistance R13L4/SHOC-2-like LRR" evidence="15">
    <location>
        <begin position="167"/>
        <end position="381"/>
    </location>
</feature>
<dbReference type="Proteomes" id="UP000694864">
    <property type="component" value="Chromosome 19"/>
</dbReference>
<evidence type="ECO:0000313" key="16">
    <source>
        <dbReference type="Proteomes" id="UP000694864"/>
    </source>
</evidence>
<dbReference type="Pfam" id="PF08263">
    <property type="entry name" value="LRRNT_2"/>
    <property type="match status" value="1"/>
</dbReference>
<dbReference type="SUPFAM" id="SSF52058">
    <property type="entry name" value="L domain-like"/>
    <property type="match status" value="3"/>
</dbReference>
<keyword evidence="7" id="KW-0677">Repeat</keyword>
<comment type="similarity">
    <text evidence="2">Belongs to the RLP family.</text>
</comment>
<evidence type="ECO:0000256" key="9">
    <source>
        <dbReference type="ARBA" id="ARBA00023136"/>
    </source>
</evidence>
<gene>
    <name evidence="17" type="primary">LOC104764708</name>
</gene>
<dbReference type="PANTHER" id="PTHR48061">
    <property type="entry name" value="LEUCINE-RICH REPEAT RECEPTOR PROTEIN KINASE EMS1-LIKE-RELATED"/>
    <property type="match status" value="1"/>
</dbReference>
<evidence type="ECO:0000259" key="15">
    <source>
        <dbReference type="Pfam" id="PF23598"/>
    </source>
</evidence>
<dbReference type="PRINTS" id="PR00019">
    <property type="entry name" value="LEURICHRPT"/>
</dbReference>
<reference evidence="17" key="2">
    <citation type="submission" date="2025-08" db="UniProtKB">
        <authorList>
            <consortium name="RefSeq"/>
        </authorList>
    </citation>
    <scope>IDENTIFICATION</scope>
    <source>
        <tissue evidence="17">Leaf</tissue>
    </source>
</reference>
<organism evidence="16 17">
    <name type="scientific">Camelina sativa</name>
    <name type="common">False flax</name>
    <name type="synonym">Myagrum sativum</name>
    <dbReference type="NCBI Taxonomy" id="90675"/>
    <lineage>
        <taxon>Eukaryota</taxon>
        <taxon>Viridiplantae</taxon>
        <taxon>Streptophyta</taxon>
        <taxon>Embryophyta</taxon>
        <taxon>Tracheophyta</taxon>
        <taxon>Spermatophyta</taxon>
        <taxon>Magnoliopsida</taxon>
        <taxon>eudicotyledons</taxon>
        <taxon>Gunneridae</taxon>
        <taxon>Pentapetalae</taxon>
        <taxon>rosids</taxon>
        <taxon>malvids</taxon>
        <taxon>Brassicales</taxon>
        <taxon>Brassicaceae</taxon>
        <taxon>Camelineae</taxon>
        <taxon>Camelina</taxon>
    </lineage>
</organism>
<dbReference type="SMART" id="SM00365">
    <property type="entry name" value="LRR_SD22"/>
    <property type="match status" value="4"/>
</dbReference>
<protein>
    <submittedName>
        <fullName evidence="17">Receptor like protein 30-like</fullName>
    </submittedName>
</protein>
<dbReference type="GeneID" id="104764708"/>
<evidence type="ECO:0000256" key="7">
    <source>
        <dbReference type="ARBA" id="ARBA00022737"/>
    </source>
</evidence>
<dbReference type="InterPro" id="IPR055414">
    <property type="entry name" value="LRR_R13L4/SHOC2-like"/>
</dbReference>
<keyword evidence="4" id="KW-0433">Leucine-rich repeat</keyword>
<feature type="transmembrane region" description="Helical" evidence="12">
    <location>
        <begin position="840"/>
        <end position="864"/>
    </location>
</feature>
<dbReference type="Gene3D" id="3.80.10.10">
    <property type="entry name" value="Ribonuclease Inhibitor"/>
    <property type="match status" value="3"/>
</dbReference>
<feature type="signal peptide" evidence="13">
    <location>
        <begin position="1"/>
        <end position="30"/>
    </location>
</feature>
<dbReference type="InterPro" id="IPR046956">
    <property type="entry name" value="RLP23-like"/>
</dbReference>
<keyword evidence="6 13" id="KW-0732">Signal</keyword>
<keyword evidence="8 12" id="KW-1133">Transmembrane helix</keyword>
<dbReference type="Pfam" id="PF00560">
    <property type="entry name" value="LRR_1"/>
    <property type="match status" value="6"/>
</dbReference>
<dbReference type="InterPro" id="IPR003591">
    <property type="entry name" value="Leu-rich_rpt_typical-subtyp"/>
</dbReference>
<evidence type="ECO:0000313" key="17">
    <source>
        <dbReference type="RefSeq" id="XP_010486594.1"/>
    </source>
</evidence>
<evidence type="ECO:0000256" key="13">
    <source>
        <dbReference type="SAM" id="SignalP"/>
    </source>
</evidence>
<dbReference type="Pfam" id="PF13855">
    <property type="entry name" value="LRR_8"/>
    <property type="match status" value="1"/>
</dbReference>